<dbReference type="NCBIfam" id="NF009365">
    <property type="entry name" value="PRK12722.1"/>
    <property type="match status" value="1"/>
</dbReference>
<organism evidence="11 12">
    <name type="scientific">Cupriavidus metallidurans</name>
    <dbReference type="NCBI Taxonomy" id="119219"/>
    <lineage>
        <taxon>Bacteria</taxon>
        <taxon>Pseudomonadati</taxon>
        <taxon>Pseudomonadota</taxon>
        <taxon>Betaproteobacteria</taxon>
        <taxon>Burkholderiales</taxon>
        <taxon>Burkholderiaceae</taxon>
        <taxon>Cupriavidus</taxon>
    </lineage>
</organism>
<keyword evidence="3 9" id="KW-1005">Bacterial flagellum biogenesis</keyword>
<evidence type="ECO:0000256" key="1">
    <source>
        <dbReference type="ARBA" id="ARBA00022490"/>
    </source>
</evidence>
<evidence type="ECO:0000256" key="2">
    <source>
        <dbReference type="ARBA" id="ARBA00022723"/>
    </source>
</evidence>
<keyword evidence="2 9" id="KW-0479">Metal-binding</keyword>
<accession>A0A482INS7</accession>
<dbReference type="GO" id="GO:0008270">
    <property type="term" value="F:zinc ion binding"/>
    <property type="evidence" value="ECO:0007669"/>
    <property type="project" value="UniProtKB-UniRule"/>
</dbReference>
<feature type="binding site" evidence="9">
    <location>
        <position position="141"/>
    </location>
    <ligand>
        <name>Zn(2+)</name>
        <dbReference type="ChEBI" id="CHEBI:29105"/>
    </ligand>
</feature>
<feature type="binding site" evidence="9">
    <location>
        <position position="138"/>
    </location>
    <ligand>
        <name>Zn(2+)</name>
        <dbReference type="ChEBI" id="CHEBI:29105"/>
    </ligand>
</feature>
<evidence type="ECO:0000256" key="3">
    <source>
        <dbReference type="ARBA" id="ARBA00022795"/>
    </source>
</evidence>
<evidence type="ECO:0000256" key="9">
    <source>
        <dbReference type="HAMAP-Rule" id="MF_01891"/>
    </source>
</evidence>
<dbReference type="Pfam" id="PF05280">
    <property type="entry name" value="FlhC"/>
    <property type="match status" value="1"/>
</dbReference>
<gene>
    <name evidence="9 11" type="primary">flhC</name>
    <name evidence="11" type="ORF">DDF84_007765</name>
</gene>
<dbReference type="GO" id="GO:0003677">
    <property type="term" value="F:DNA binding"/>
    <property type="evidence" value="ECO:0007669"/>
    <property type="project" value="UniProtKB-UniRule"/>
</dbReference>
<dbReference type="GO" id="GO:0044781">
    <property type="term" value="P:bacterial-type flagellum organization"/>
    <property type="evidence" value="ECO:0007669"/>
    <property type="project" value="UniProtKB-KW"/>
</dbReference>
<evidence type="ECO:0000256" key="6">
    <source>
        <dbReference type="ARBA" id="ARBA00023125"/>
    </source>
</evidence>
<name>A0A482INS7_9BURK</name>
<dbReference type="GO" id="GO:0005737">
    <property type="term" value="C:cytoplasm"/>
    <property type="evidence" value="ECO:0007669"/>
    <property type="project" value="UniProtKB-SubCell"/>
</dbReference>
<dbReference type="RefSeq" id="WP_017515367.1">
    <property type="nucleotide sequence ID" value="NZ_CP037900.1"/>
</dbReference>
<keyword evidence="5 9" id="KW-0805">Transcription regulation</keyword>
<dbReference type="PIRSF" id="PIRSF003159">
    <property type="entry name" value="FlhC"/>
    <property type="match status" value="1"/>
</dbReference>
<evidence type="ECO:0000256" key="7">
    <source>
        <dbReference type="ARBA" id="ARBA00023159"/>
    </source>
</evidence>
<dbReference type="EMBL" id="CP037900">
    <property type="protein sequence ID" value="QBP09662.1"/>
    <property type="molecule type" value="Genomic_DNA"/>
</dbReference>
<feature type="binding site" evidence="9">
    <location>
        <position position="161"/>
    </location>
    <ligand>
        <name>Zn(2+)</name>
        <dbReference type="ChEBI" id="CHEBI:29105"/>
    </ligand>
</feature>
<keyword evidence="1 9" id="KW-0963">Cytoplasm</keyword>
<dbReference type="InterPro" id="IPR007944">
    <property type="entry name" value="FlhC"/>
</dbReference>
<feature type="binding site" evidence="9">
    <location>
        <position position="158"/>
    </location>
    <ligand>
        <name>Zn(2+)</name>
        <dbReference type="ChEBI" id="CHEBI:29105"/>
    </ligand>
</feature>
<keyword evidence="4 9" id="KW-0862">Zinc</keyword>
<keyword evidence="11" id="KW-0966">Cell projection</keyword>
<keyword evidence="7 9" id="KW-0010">Activator</keyword>
<dbReference type="AlphaFoldDB" id="A0A482INS7"/>
<comment type="subunit">
    <text evidence="9">Heterohexamer composed of two FlhC and four FlhD subunits. Each FlhC binds a FlhD dimer, forming a heterotrimer, and a hexamer assembles by dimerization of two heterotrimers.</text>
</comment>
<reference evidence="11 12" key="1">
    <citation type="submission" date="2019-03" db="EMBL/GenBank/DDBJ databases">
        <title>Comparative insights into the high quality Complete genome sequence of highly metal resistant Cupriavidus metallidurans strain BS1 isolated from a gold-copper mine.</title>
        <authorList>
            <person name="Mazhar H.S."/>
            <person name="Rensing C."/>
        </authorList>
    </citation>
    <scope>NUCLEOTIDE SEQUENCE [LARGE SCALE GENOMIC DNA]</scope>
    <source>
        <strain evidence="11 12">BS1</strain>
    </source>
</reference>
<comment type="function">
    <text evidence="9">Functions in complex with FlhD as a master transcriptional regulator that regulates transcription of several flagellar and non-flagellar operons by binding to their promoter region. Activates expression of class 2 flagellar genes, including fliA, which is a flagellum-specific sigma factor that turns on the class 3 genes. Also regulates genes whose products function in a variety of physiological pathways.</text>
</comment>
<dbReference type="GO" id="GO:0045893">
    <property type="term" value="P:positive regulation of DNA-templated transcription"/>
    <property type="evidence" value="ECO:0007669"/>
    <property type="project" value="InterPro"/>
</dbReference>
<evidence type="ECO:0000313" key="12">
    <source>
        <dbReference type="Proteomes" id="UP000253772"/>
    </source>
</evidence>
<comment type="subcellular location">
    <subcellularLocation>
        <location evidence="9 10">Cytoplasm</location>
    </subcellularLocation>
</comment>
<keyword evidence="11" id="KW-0282">Flagellum</keyword>
<dbReference type="Proteomes" id="UP000253772">
    <property type="component" value="Chromosome c1"/>
</dbReference>
<dbReference type="GO" id="GO:1902208">
    <property type="term" value="P:regulation of bacterial-type flagellum assembly"/>
    <property type="evidence" value="ECO:0007669"/>
    <property type="project" value="UniProtKB-UniRule"/>
</dbReference>
<keyword evidence="8 9" id="KW-0804">Transcription</keyword>
<comment type="similarity">
    <text evidence="9 10">Belongs to the FlhC family.</text>
</comment>
<evidence type="ECO:0000256" key="8">
    <source>
        <dbReference type="ARBA" id="ARBA00023163"/>
    </source>
</evidence>
<comment type="cofactor">
    <cofactor evidence="9">
        <name>Zn(2+)</name>
        <dbReference type="ChEBI" id="CHEBI:29105"/>
    </cofactor>
    <text evidence="9">Binds 1 zinc ion per subunit.</text>
</comment>
<dbReference type="SUPFAM" id="SSF160930">
    <property type="entry name" value="FlhC-like"/>
    <property type="match status" value="1"/>
</dbReference>
<protein>
    <recommendedName>
        <fullName evidence="9 10">Flagellar transcriptional regulator FlhC</fullName>
    </recommendedName>
</protein>
<evidence type="ECO:0000256" key="5">
    <source>
        <dbReference type="ARBA" id="ARBA00023015"/>
    </source>
</evidence>
<evidence type="ECO:0000313" key="11">
    <source>
        <dbReference type="EMBL" id="QBP09662.1"/>
    </source>
</evidence>
<evidence type="ECO:0000256" key="10">
    <source>
        <dbReference type="PIRNR" id="PIRNR003159"/>
    </source>
</evidence>
<proteinExistence type="inferred from homology"/>
<dbReference type="OrthoDB" id="5570801at2"/>
<keyword evidence="11" id="KW-0969">Cilium</keyword>
<sequence length="213" mass="24029">MTTRKSVLREVEEFRLAVELVELGARLQVLESEVAISRDRLTRLYKELRGVSPPKGQLPSSPEWFLTWRPNVHASLFLSAYRFLMARGKQSRIRCIVSAYRLYVEHVSLTGEELTLSFTRAWTLLRFLDSGTLVSSTCKCCGGSFVRHKYDLQTNFVCGLCAPPPRAAKGKKLATSANPFVVPEDLQQTISIEPAAMNRPKDVSLRRMGNLKP</sequence>
<dbReference type="HAMAP" id="MF_01891">
    <property type="entry name" value="FhlC"/>
    <property type="match status" value="1"/>
</dbReference>
<evidence type="ECO:0000256" key="4">
    <source>
        <dbReference type="ARBA" id="ARBA00022833"/>
    </source>
</evidence>
<keyword evidence="6 9" id="KW-0238">DNA-binding</keyword>